<dbReference type="PANTHER" id="PTHR47332:SF6">
    <property type="entry name" value="SET DOMAIN-CONTAINING PROTEIN"/>
    <property type="match status" value="1"/>
</dbReference>
<organism evidence="1 2">
    <name type="scientific">Puccinia graminis f. sp. tritici</name>
    <dbReference type="NCBI Taxonomy" id="56615"/>
    <lineage>
        <taxon>Eukaryota</taxon>
        <taxon>Fungi</taxon>
        <taxon>Dikarya</taxon>
        <taxon>Basidiomycota</taxon>
        <taxon>Pucciniomycotina</taxon>
        <taxon>Pucciniomycetes</taxon>
        <taxon>Pucciniales</taxon>
        <taxon>Pucciniaceae</taxon>
        <taxon>Puccinia</taxon>
    </lineage>
</organism>
<gene>
    <name evidence="1" type="ORF">PGTUg99_018538</name>
</gene>
<dbReference type="EMBL" id="VDEP01000277">
    <property type="protein sequence ID" value="KAA1112489.1"/>
    <property type="molecule type" value="Genomic_DNA"/>
</dbReference>
<proteinExistence type="predicted"/>
<sequence length="108" mass="12087">MSAELVENSDQRIARLVQLSKLSQGSNLSESEIKEFLKISKEERIPKFRAMANLNAAKFYNSKGEIHKVREYAEKAKLMGDLEGGSKWSPFDANDLAILLSENGNLKA</sequence>
<dbReference type="PANTHER" id="PTHR47332">
    <property type="entry name" value="SET DOMAIN-CONTAINING PROTEIN 5"/>
    <property type="match status" value="1"/>
</dbReference>
<evidence type="ECO:0000313" key="2">
    <source>
        <dbReference type="Proteomes" id="UP000325313"/>
    </source>
</evidence>
<accession>A0A5B0QHH9</accession>
<name>A0A5B0QHH9_PUCGR</name>
<dbReference type="Proteomes" id="UP000325313">
    <property type="component" value="Unassembled WGS sequence"/>
</dbReference>
<dbReference type="InterPro" id="IPR053185">
    <property type="entry name" value="SET_domain_protein"/>
</dbReference>
<evidence type="ECO:0000313" key="1">
    <source>
        <dbReference type="EMBL" id="KAA1112489.1"/>
    </source>
</evidence>
<comment type="caution">
    <text evidence="1">The sequence shown here is derived from an EMBL/GenBank/DDBJ whole genome shotgun (WGS) entry which is preliminary data.</text>
</comment>
<dbReference type="AlphaFoldDB" id="A0A5B0QHH9"/>
<reference evidence="1 2" key="1">
    <citation type="submission" date="2019-05" db="EMBL/GenBank/DDBJ databases">
        <title>Emergence of the Ug99 lineage of the wheat stem rust pathogen through somatic hybridization.</title>
        <authorList>
            <person name="Li F."/>
            <person name="Upadhyaya N.M."/>
            <person name="Sperschneider J."/>
            <person name="Matny O."/>
            <person name="Nguyen-Phuc H."/>
            <person name="Mago R."/>
            <person name="Raley C."/>
            <person name="Miller M.E."/>
            <person name="Silverstein K.A.T."/>
            <person name="Henningsen E."/>
            <person name="Hirsch C.D."/>
            <person name="Visser B."/>
            <person name="Pretorius Z.A."/>
            <person name="Steffenson B.J."/>
            <person name="Schwessinger B."/>
            <person name="Dodds P.N."/>
            <person name="Figueroa M."/>
        </authorList>
    </citation>
    <scope>NUCLEOTIDE SEQUENCE [LARGE SCALE GENOMIC DNA]</scope>
    <source>
        <strain evidence="1 2">Ug99</strain>
    </source>
</reference>
<protein>
    <submittedName>
        <fullName evidence="1">Uncharacterized protein</fullName>
    </submittedName>
</protein>